<feature type="transmembrane region" description="Helical" evidence="11">
    <location>
        <begin position="25"/>
        <end position="44"/>
    </location>
</feature>
<comment type="caution">
    <text evidence="13">The sequence shown here is derived from an EMBL/GenBank/DDBJ whole genome shotgun (WGS) entry which is preliminary data.</text>
</comment>
<dbReference type="RefSeq" id="WP_309260888.1">
    <property type="nucleotide sequence ID" value="NZ_JARUHG010000001.1"/>
</dbReference>
<proteinExistence type="inferred from homology"/>
<keyword evidence="8 11" id="KW-1133">Transmembrane helix</keyword>
<evidence type="ECO:0000256" key="3">
    <source>
        <dbReference type="ARBA" id="ARBA00022448"/>
    </source>
</evidence>
<dbReference type="NCBIfam" id="TIGR01352">
    <property type="entry name" value="tonB_Cterm"/>
    <property type="match status" value="1"/>
</dbReference>
<dbReference type="InterPro" id="IPR006260">
    <property type="entry name" value="TonB/TolA_C"/>
</dbReference>
<evidence type="ECO:0000256" key="7">
    <source>
        <dbReference type="ARBA" id="ARBA00022927"/>
    </source>
</evidence>
<keyword evidence="9 11" id="KW-0472">Membrane</keyword>
<accession>A0ABU1C944</accession>
<evidence type="ECO:0000256" key="10">
    <source>
        <dbReference type="SAM" id="MobiDB-lite"/>
    </source>
</evidence>
<dbReference type="PANTHER" id="PTHR33446:SF2">
    <property type="entry name" value="PROTEIN TONB"/>
    <property type="match status" value="1"/>
</dbReference>
<protein>
    <submittedName>
        <fullName evidence="13">Energy transducer TonB</fullName>
    </submittedName>
</protein>
<evidence type="ECO:0000256" key="1">
    <source>
        <dbReference type="ARBA" id="ARBA00004383"/>
    </source>
</evidence>
<keyword evidence="4" id="KW-1003">Cell membrane</keyword>
<evidence type="ECO:0000313" key="14">
    <source>
        <dbReference type="Proteomes" id="UP001233535"/>
    </source>
</evidence>
<feature type="region of interest" description="Disordered" evidence="10">
    <location>
        <begin position="58"/>
        <end position="178"/>
    </location>
</feature>
<dbReference type="EMBL" id="JARUHG010000001">
    <property type="protein sequence ID" value="MDR0181708.1"/>
    <property type="molecule type" value="Genomic_DNA"/>
</dbReference>
<reference evidence="13 14" key="1">
    <citation type="submission" date="2023-04" db="EMBL/GenBank/DDBJ databases">
        <title>Lysobacter sp. strain UC isolated from soil sample.</title>
        <authorList>
            <person name="Choksket S."/>
            <person name="Harshvardhan F."/>
            <person name="Rana R."/>
            <person name="Patil P.B."/>
            <person name="Korpole S."/>
        </authorList>
    </citation>
    <scope>NUCLEOTIDE SEQUENCE [LARGE SCALE GENOMIC DNA]</scope>
    <source>
        <strain evidence="13 14">UC</strain>
    </source>
</reference>
<gene>
    <name evidence="13" type="ORF">P8609_01825</name>
</gene>
<evidence type="ECO:0000313" key="13">
    <source>
        <dbReference type="EMBL" id="MDR0181708.1"/>
    </source>
</evidence>
<evidence type="ECO:0000256" key="9">
    <source>
        <dbReference type="ARBA" id="ARBA00023136"/>
    </source>
</evidence>
<dbReference type="InterPro" id="IPR051045">
    <property type="entry name" value="TonB-dependent_transducer"/>
</dbReference>
<dbReference type="SUPFAM" id="SSF74653">
    <property type="entry name" value="TolA/TonB C-terminal domain"/>
    <property type="match status" value="1"/>
</dbReference>
<keyword evidence="7" id="KW-0653">Protein transport</keyword>
<keyword evidence="5" id="KW-0997">Cell inner membrane</keyword>
<evidence type="ECO:0000256" key="2">
    <source>
        <dbReference type="ARBA" id="ARBA00006555"/>
    </source>
</evidence>
<evidence type="ECO:0000256" key="11">
    <source>
        <dbReference type="SAM" id="Phobius"/>
    </source>
</evidence>
<keyword evidence="3" id="KW-0813">Transport</keyword>
<evidence type="ECO:0000256" key="6">
    <source>
        <dbReference type="ARBA" id="ARBA00022692"/>
    </source>
</evidence>
<dbReference type="Proteomes" id="UP001233535">
    <property type="component" value="Unassembled WGS sequence"/>
</dbReference>
<dbReference type="Pfam" id="PF03544">
    <property type="entry name" value="TonB_C"/>
    <property type="match status" value="1"/>
</dbReference>
<keyword evidence="6 11" id="KW-0812">Transmembrane</keyword>
<sequence length="215" mass="22512">MSTSAPAPHRPAFDLGRWVPAGRSFLWVLLAFVAGLVLFAFVLSTGRKDDALFRVGTPPSADAPRYSPLPAPLPAARDNASGMGAPSAEMPGEEEERPRLVETRPAAPPPTLPAPAAPAPAGPASRPEPLAGRTPAPRYPSQSLRRGESGTVLVRAQIGPDGVPSDVGVANSSGSRHLDRAAVDAVKRWRFRPALQGGQPTAGTVMVPIEFQAQR</sequence>
<organism evidence="13 14">
    <name type="scientific">Lysobacter arvi</name>
    <dbReference type="NCBI Taxonomy" id="3038776"/>
    <lineage>
        <taxon>Bacteria</taxon>
        <taxon>Pseudomonadati</taxon>
        <taxon>Pseudomonadota</taxon>
        <taxon>Gammaproteobacteria</taxon>
        <taxon>Lysobacterales</taxon>
        <taxon>Lysobacteraceae</taxon>
        <taxon>Lysobacter</taxon>
    </lineage>
</organism>
<evidence type="ECO:0000259" key="12">
    <source>
        <dbReference type="PROSITE" id="PS52015"/>
    </source>
</evidence>
<evidence type="ECO:0000256" key="8">
    <source>
        <dbReference type="ARBA" id="ARBA00022989"/>
    </source>
</evidence>
<comment type="subcellular location">
    <subcellularLocation>
        <location evidence="1">Cell inner membrane</location>
        <topology evidence="1">Single-pass membrane protein</topology>
        <orientation evidence="1">Periplasmic side</orientation>
    </subcellularLocation>
</comment>
<feature type="compositionally biased region" description="Pro residues" evidence="10">
    <location>
        <begin position="106"/>
        <end position="121"/>
    </location>
</feature>
<evidence type="ECO:0000256" key="4">
    <source>
        <dbReference type="ARBA" id="ARBA00022475"/>
    </source>
</evidence>
<dbReference type="InterPro" id="IPR037682">
    <property type="entry name" value="TonB_C"/>
</dbReference>
<dbReference type="Gene3D" id="3.30.1150.10">
    <property type="match status" value="1"/>
</dbReference>
<comment type="similarity">
    <text evidence="2">Belongs to the TonB family.</text>
</comment>
<keyword evidence="14" id="KW-1185">Reference proteome</keyword>
<dbReference type="PANTHER" id="PTHR33446">
    <property type="entry name" value="PROTEIN TONB-RELATED"/>
    <property type="match status" value="1"/>
</dbReference>
<feature type="domain" description="TonB C-terminal" evidence="12">
    <location>
        <begin position="124"/>
        <end position="215"/>
    </location>
</feature>
<evidence type="ECO:0000256" key="5">
    <source>
        <dbReference type="ARBA" id="ARBA00022519"/>
    </source>
</evidence>
<name>A0ABU1C944_9GAMM</name>
<dbReference type="PROSITE" id="PS52015">
    <property type="entry name" value="TONB_CTD"/>
    <property type="match status" value="1"/>
</dbReference>